<sequence>MRLKQQRGITLIELMISLTIGLVVLGAASSVYLTTVINSGSSIAASRLNQDLMTLMSVMVQDIRRAGYWRDAATDPLKNPFNTVDVTALAVRTSISTPAGDADSGECILYAYDSSDSGVLDGEDIHGFRLNNGVVQMRLSGDTSNTRHDECDDAGGQWEDITDRNLIEITQLTFDSADPAAPSTCLNLREPDGLDNDGKNGIDDAKEFDCIETAPAMGDITVEVRQIAITMAGVLTGDSDVRVSVRQSVRVRNDLVRER</sequence>
<dbReference type="AlphaFoldDB" id="A0A1G9APT7"/>
<reference evidence="3" key="1">
    <citation type="submission" date="2016-10" db="EMBL/GenBank/DDBJ databases">
        <authorList>
            <person name="Varghese N."/>
            <person name="Submissions S."/>
        </authorList>
    </citation>
    <scope>NUCLEOTIDE SEQUENCE [LARGE SCALE GENOMIC DNA]</scope>
    <source>
        <strain evidence="3">CGMCC 1.10658</strain>
    </source>
</reference>
<keyword evidence="1" id="KW-1133">Transmembrane helix</keyword>
<name>A0A1G9APT7_9GAMM</name>
<dbReference type="NCBIfam" id="TIGR02532">
    <property type="entry name" value="IV_pilin_GFxxxE"/>
    <property type="match status" value="1"/>
</dbReference>
<dbReference type="EMBL" id="FNFH01000003">
    <property type="protein sequence ID" value="SDK29251.1"/>
    <property type="molecule type" value="Genomic_DNA"/>
</dbReference>
<dbReference type="STRING" id="658219.SAMN05216212_2106"/>
<evidence type="ECO:0000256" key="1">
    <source>
        <dbReference type="SAM" id="Phobius"/>
    </source>
</evidence>
<accession>A0A1G9APT7</accession>
<keyword evidence="3" id="KW-1185">Reference proteome</keyword>
<dbReference type="Pfam" id="PF07963">
    <property type="entry name" value="N_methyl"/>
    <property type="match status" value="1"/>
</dbReference>
<proteinExistence type="predicted"/>
<gene>
    <name evidence="2" type="ORF">SAMN05216212_2106</name>
</gene>
<dbReference type="RefSeq" id="WP_175453082.1">
    <property type="nucleotide sequence ID" value="NZ_FNFH01000003.1"/>
</dbReference>
<organism evidence="2 3">
    <name type="scientific">Microbulbifer yueqingensis</name>
    <dbReference type="NCBI Taxonomy" id="658219"/>
    <lineage>
        <taxon>Bacteria</taxon>
        <taxon>Pseudomonadati</taxon>
        <taxon>Pseudomonadota</taxon>
        <taxon>Gammaproteobacteria</taxon>
        <taxon>Cellvibrionales</taxon>
        <taxon>Microbulbiferaceae</taxon>
        <taxon>Microbulbifer</taxon>
    </lineage>
</organism>
<evidence type="ECO:0000313" key="2">
    <source>
        <dbReference type="EMBL" id="SDK29251.1"/>
    </source>
</evidence>
<dbReference type="InterPro" id="IPR012902">
    <property type="entry name" value="N_methyl_site"/>
</dbReference>
<evidence type="ECO:0000313" key="3">
    <source>
        <dbReference type="Proteomes" id="UP000199305"/>
    </source>
</evidence>
<protein>
    <submittedName>
        <fullName evidence="2">Type IV pilus assembly protein PilW</fullName>
    </submittedName>
</protein>
<feature type="transmembrane region" description="Helical" evidence="1">
    <location>
        <begin position="12"/>
        <end position="33"/>
    </location>
</feature>
<keyword evidence="1" id="KW-0472">Membrane</keyword>
<dbReference type="PROSITE" id="PS00409">
    <property type="entry name" value="PROKAR_NTER_METHYL"/>
    <property type="match status" value="1"/>
</dbReference>
<keyword evidence="1" id="KW-0812">Transmembrane</keyword>
<dbReference type="Proteomes" id="UP000199305">
    <property type="component" value="Unassembled WGS sequence"/>
</dbReference>